<dbReference type="Pfam" id="PF20434">
    <property type="entry name" value="BD-FAE"/>
    <property type="match status" value="1"/>
</dbReference>
<evidence type="ECO:0000259" key="4">
    <source>
        <dbReference type="Pfam" id="PF20434"/>
    </source>
</evidence>
<keyword evidence="3" id="KW-0732">Signal</keyword>
<keyword evidence="6" id="KW-1185">Reference proteome</keyword>
<dbReference type="InterPro" id="IPR002168">
    <property type="entry name" value="Lipase_GDXG_HIS_AS"/>
</dbReference>
<feature type="chain" id="PRO_5017689216" evidence="3">
    <location>
        <begin position="27"/>
        <end position="295"/>
    </location>
</feature>
<reference evidence="5 6" key="1">
    <citation type="submission" date="2018-08" db="EMBL/GenBank/DDBJ databases">
        <title>Genomic Encyclopedia of Type Strains, Phase IV (KMG-IV): sequencing the most valuable type-strain genomes for metagenomic binning, comparative biology and taxonomic classification.</title>
        <authorList>
            <person name="Goeker M."/>
        </authorList>
    </citation>
    <scope>NUCLEOTIDE SEQUENCE [LARGE SCALE GENOMIC DNA]</scope>
    <source>
        <strain evidence="5 6">DSM 26022</strain>
    </source>
</reference>
<dbReference type="Gene3D" id="3.40.50.1820">
    <property type="entry name" value="alpha/beta hydrolase"/>
    <property type="match status" value="1"/>
</dbReference>
<dbReference type="GO" id="GO:0016787">
    <property type="term" value="F:hydrolase activity"/>
    <property type="evidence" value="ECO:0007669"/>
    <property type="project" value="UniProtKB-KW"/>
</dbReference>
<evidence type="ECO:0000313" key="6">
    <source>
        <dbReference type="Proteomes" id="UP000256774"/>
    </source>
</evidence>
<sequence>MRWLCLIQRVLVSAILFSGFSLTAYAQELPVPETLRFSSPSWPAALDADLYRPNGRGPFPTVLLIHGGGWNSGTRDAGYVKQIAEHLQRSGYAALAASYRLAPQARFPAQLDDMSEAIRWLKAHGAEHGLATEQIAVWGYSAGAHLASLISTQPQALPIVAVIAGGTPAELRVWPKSPMVKDLLGQARDEAPKLWAEASPVAQVNAQTPPHFLYHGRLDTLVAYSQAEKLKAALDAVDVPVTLYTRWFYGHILTAVAPGGSFSAATDFLASYLPPMPAQAAAPPLTPPVETSHAD</sequence>
<evidence type="ECO:0000256" key="2">
    <source>
        <dbReference type="ARBA" id="ARBA00022801"/>
    </source>
</evidence>
<name>A0A3E0H2C3_9GAMM</name>
<keyword evidence="2" id="KW-0378">Hydrolase</keyword>
<accession>A0A3E0H2C3</accession>
<feature type="signal peptide" evidence="3">
    <location>
        <begin position="1"/>
        <end position="26"/>
    </location>
</feature>
<comment type="caution">
    <text evidence="5">The sequence shown here is derived from an EMBL/GenBank/DDBJ whole genome shotgun (WGS) entry which is preliminary data.</text>
</comment>
<dbReference type="RefSeq" id="WP_181899031.1">
    <property type="nucleotide sequence ID" value="NZ_QUNR01000004.1"/>
</dbReference>
<protein>
    <submittedName>
        <fullName evidence="5">Acetyl esterase/lipase</fullName>
    </submittedName>
</protein>
<dbReference type="InterPro" id="IPR029058">
    <property type="entry name" value="AB_hydrolase_fold"/>
</dbReference>
<gene>
    <name evidence="5" type="ORF">DFR26_1781</name>
</gene>
<dbReference type="PANTHER" id="PTHR48081:SF13">
    <property type="entry name" value="ALPHA_BETA HYDROLASE"/>
    <property type="match status" value="1"/>
</dbReference>
<dbReference type="InterPro" id="IPR049492">
    <property type="entry name" value="BD-FAE-like_dom"/>
</dbReference>
<comment type="similarity">
    <text evidence="1">Belongs to the 'GDXG' lipolytic enzyme family.</text>
</comment>
<evidence type="ECO:0000256" key="3">
    <source>
        <dbReference type="SAM" id="SignalP"/>
    </source>
</evidence>
<evidence type="ECO:0000313" key="5">
    <source>
        <dbReference type="EMBL" id="REH36649.1"/>
    </source>
</evidence>
<proteinExistence type="inferred from homology"/>
<dbReference type="PROSITE" id="PS01173">
    <property type="entry name" value="LIPASE_GDXG_HIS"/>
    <property type="match status" value="1"/>
</dbReference>
<evidence type="ECO:0000256" key="1">
    <source>
        <dbReference type="ARBA" id="ARBA00010515"/>
    </source>
</evidence>
<dbReference type="AlphaFoldDB" id="A0A3E0H2C3"/>
<dbReference type="Proteomes" id="UP000256774">
    <property type="component" value="Unassembled WGS sequence"/>
</dbReference>
<dbReference type="SUPFAM" id="SSF53474">
    <property type="entry name" value="alpha/beta-Hydrolases"/>
    <property type="match status" value="1"/>
</dbReference>
<feature type="domain" description="BD-FAE-like" evidence="4">
    <location>
        <begin position="49"/>
        <end position="234"/>
    </location>
</feature>
<organism evidence="5 6">
    <name type="scientific">Paraperlucidibaca baekdonensis</name>
    <dbReference type="NCBI Taxonomy" id="748120"/>
    <lineage>
        <taxon>Bacteria</taxon>
        <taxon>Pseudomonadati</taxon>
        <taxon>Pseudomonadota</taxon>
        <taxon>Gammaproteobacteria</taxon>
        <taxon>Moraxellales</taxon>
        <taxon>Moraxellaceae</taxon>
        <taxon>Paraperlucidibaca</taxon>
    </lineage>
</organism>
<dbReference type="EMBL" id="QUNR01000004">
    <property type="protein sequence ID" value="REH36649.1"/>
    <property type="molecule type" value="Genomic_DNA"/>
</dbReference>
<dbReference type="InterPro" id="IPR050300">
    <property type="entry name" value="GDXG_lipolytic_enzyme"/>
</dbReference>
<dbReference type="PANTHER" id="PTHR48081">
    <property type="entry name" value="AB HYDROLASE SUPERFAMILY PROTEIN C4A8.06C"/>
    <property type="match status" value="1"/>
</dbReference>